<name>A0AAD4LDA3_9AGAM</name>
<comment type="caution">
    <text evidence="1">The sequence shown here is derived from an EMBL/GenBank/DDBJ whole genome shotgun (WGS) entry which is preliminary data.</text>
</comment>
<feature type="non-terminal residue" evidence="1">
    <location>
        <position position="145"/>
    </location>
</feature>
<sequence>TLRRHMASLHSCRYRKWCEANHFDSMLPEDTKQRREAALDSSLKTQQTTLAAHFNPREPDSTPYSDSTFEAAAIAWLIQTNQPIQAFKSPTFKKMMDIASRATRGITLPAPKKTRALVVHMFKQQMFLLKKRLNVRIHLCHLTSY</sequence>
<accession>A0AAD4LDA3</accession>
<gene>
    <name evidence="1" type="ORF">EDB92DRAFT_1802655</name>
</gene>
<dbReference type="Proteomes" id="UP001201163">
    <property type="component" value="Unassembled WGS sequence"/>
</dbReference>
<evidence type="ECO:0000313" key="2">
    <source>
        <dbReference type="Proteomes" id="UP001201163"/>
    </source>
</evidence>
<proteinExistence type="predicted"/>
<keyword evidence="2" id="KW-1185">Reference proteome</keyword>
<evidence type="ECO:0000313" key="1">
    <source>
        <dbReference type="EMBL" id="KAH8985190.1"/>
    </source>
</evidence>
<organism evidence="1 2">
    <name type="scientific">Lactarius akahatsu</name>
    <dbReference type="NCBI Taxonomy" id="416441"/>
    <lineage>
        <taxon>Eukaryota</taxon>
        <taxon>Fungi</taxon>
        <taxon>Dikarya</taxon>
        <taxon>Basidiomycota</taxon>
        <taxon>Agaricomycotina</taxon>
        <taxon>Agaricomycetes</taxon>
        <taxon>Russulales</taxon>
        <taxon>Russulaceae</taxon>
        <taxon>Lactarius</taxon>
    </lineage>
</organism>
<protein>
    <submittedName>
        <fullName evidence="1">Uncharacterized protein</fullName>
    </submittedName>
</protein>
<dbReference type="EMBL" id="JAKELL010000067">
    <property type="protein sequence ID" value="KAH8985190.1"/>
    <property type="molecule type" value="Genomic_DNA"/>
</dbReference>
<dbReference type="AlphaFoldDB" id="A0AAD4LDA3"/>
<reference evidence="1" key="1">
    <citation type="submission" date="2022-01" db="EMBL/GenBank/DDBJ databases">
        <title>Comparative genomics reveals a dynamic genome evolution in the ectomycorrhizal milk-cap (Lactarius) mushrooms.</title>
        <authorList>
            <consortium name="DOE Joint Genome Institute"/>
            <person name="Lebreton A."/>
            <person name="Tang N."/>
            <person name="Kuo A."/>
            <person name="LaButti K."/>
            <person name="Drula E."/>
            <person name="Barry K."/>
            <person name="Clum A."/>
            <person name="Lipzen A."/>
            <person name="Mousain D."/>
            <person name="Ng V."/>
            <person name="Wang R."/>
            <person name="Wang X."/>
            <person name="Dai Y."/>
            <person name="Henrissat B."/>
            <person name="Grigoriev I.V."/>
            <person name="Guerin-Laguette A."/>
            <person name="Yu F."/>
            <person name="Martin F.M."/>
        </authorList>
    </citation>
    <scope>NUCLEOTIDE SEQUENCE</scope>
    <source>
        <strain evidence="1">QP</strain>
    </source>
</reference>